<evidence type="ECO:0000256" key="1">
    <source>
        <dbReference type="SAM" id="Phobius"/>
    </source>
</evidence>
<proteinExistence type="predicted"/>
<comment type="caution">
    <text evidence="2">The sequence shown here is derived from an EMBL/GenBank/DDBJ whole genome shotgun (WGS) entry which is preliminary data.</text>
</comment>
<accession>A0AAV4U9N0</accession>
<dbReference type="EMBL" id="BPLR01012515">
    <property type="protein sequence ID" value="GIY54472.1"/>
    <property type="molecule type" value="Genomic_DNA"/>
</dbReference>
<dbReference type="AlphaFoldDB" id="A0AAV4U9N0"/>
<keyword evidence="1" id="KW-0812">Transmembrane</keyword>
<evidence type="ECO:0000313" key="3">
    <source>
        <dbReference type="Proteomes" id="UP001054945"/>
    </source>
</evidence>
<feature type="transmembrane region" description="Helical" evidence="1">
    <location>
        <begin position="67"/>
        <end position="86"/>
    </location>
</feature>
<keyword evidence="3" id="KW-1185">Reference proteome</keyword>
<keyword evidence="1" id="KW-1133">Transmembrane helix</keyword>
<dbReference type="Proteomes" id="UP001054945">
    <property type="component" value="Unassembled WGS sequence"/>
</dbReference>
<gene>
    <name evidence="2" type="ORF">CEXT_230511</name>
</gene>
<evidence type="ECO:0000313" key="2">
    <source>
        <dbReference type="EMBL" id="GIY54472.1"/>
    </source>
</evidence>
<organism evidence="2 3">
    <name type="scientific">Caerostris extrusa</name>
    <name type="common">Bark spider</name>
    <name type="synonym">Caerostris bankana</name>
    <dbReference type="NCBI Taxonomy" id="172846"/>
    <lineage>
        <taxon>Eukaryota</taxon>
        <taxon>Metazoa</taxon>
        <taxon>Ecdysozoa</taxon>
        <taxon>Arthropoda</taxon>
        <taxon>Chelicerata</taxon>
        <taxon>Arachnida</taxon>
        <taxon>Araneae</taxon>
        <taxon>Araneomorphae</taxon>
        <taxon>Entelegynae</taxon>
        <taxon>Araneoidea</taxon>
        <taxon>Araneidae</taxon>
        <taxon>Caerostris</taxon>
    </lineage>
</organism>
<reference evidence="2 3" key="1">
    <citation type="submission" date="2021-06" db="EMBL/GenBank/DDBJ databases">
        <title>Caerostris extrusa draft genome.</title>
        <authorList>
            <person name="Kono N."/>
            <person name="Arakawa K."/>
        </authorList>
    </citation>
    <scope>NUCLEOTIDE SEQUENCE [LARGE SCALE GENOMIC DNA]</scope>
</reference>
<keyword evidence="1" id="KW-0472">Membrane</keyword>
<sequence length="89" mass="10243">MYHSAPLCQTKTFQHVMLQLCSETSLFAMYYSTALCQNETFAMYCPTALCETRLCQSLDVFQKQDFFAIRAMFLILAKVLIANLSFPSY</sequence>
<name>A0AAV4U9N0_CAEEX</name>
<protein>
    <submittedName>
        <fullName evidence="2">Uncharacterized protein</fullName>
    </submittedName>
</protein>